<dbReference type="SMART" id="SM00283">
    <property type="entry name" value="MA"/>
    <property type="match status" value="1"/>
</dbReference>
<keyword evidence="9" id="KW-1185">Reference proteome</keyword>
<dbReference type="RefSeq" id="WP_112714323.1">
    <property type="nucleotide sequence ID" value="NZ_LS483250.1"/>
</dbReference>
<dbReference type="Gene3D" id="3.30.450.20">
    <property type="entry name" value="PAS domain"/>
    <property type="match status" value="2"/>
</dbReference>
<dbReference type="Gene3D" id="1.10.287.950">
    <property type="entry name" value="Methyl-accepting chemotaxis protein"/>
    <property type="match status" value="1"/>
</dbReference>
<dbReference type="PANTHER" id="PTHR32089">
    <property type="entry name" value="METHYL-ACCEPTING CHEMOTAXIS PROTEIN MCPB"/>
    <property type="match status" value="1"/>
</dbReference>
<dbReference type="Pfam" id="PF00015">
    <property type="entry name" value="MCPsignal"/>
    <property type="match status" value="1"/>
</dbReference>
<dbReference type="Pfam" id="PF00672">
    <property type="entry name" value="HAMP"/>
    <property type="match status" value="1"/>
</dbReference>
<dbReference type="GO" id="GO:0016020">
    <property type="term" value="C:membrane"/>
    <property type="evidence" value="ECO:0007669"/>
    <property type="project" value="UniProtKB-SubCell"/>
</dbReference>
<reference evidence="9" key="1">
    <citation type="submission" date="2018-05" db="EMBL/GenBank/DDBJ databases">
        <authorList>
            <person name="Cea G.-C."/>
            <person name="William W."/>
        </authorList>
    </citation>
    <scope>NUCLEOTIDE SEQUENCE [LARGE SCALE GENOMIC DNA]</scope>
    <source>
        <strain evidence="9">DB21MT 5</strain>
    </source>
</reference>
<dbReference type="GO" id="GO:0004888">
    <property type="term" value="F:transmembrane signaling receptor activity"/>
    <property type="evidence" value="ECO:0007669"/>
    <property type="project" value="InterPro"/>
</dbReference>
<dbReference type="CDD" id="cd06225">
    <property type="entry name" value="HAMP"/>
    <property type="match status" value="1"/>
</dbReference>
<sequence length="636" mass="68333">MLKNLGFKRLIILSVVILLTAILLVSNIISYNIIKSKTIEDVNLLSSTIVNYEANKIEDWFTAKTDALNAITQQYKSNSLGDDYVSIARLIKETSGFGGVFIAFDDGVTYSTAQDPSWVNGVAITARYDARQRPWYRLGKNAATLDISDIYNDIGTGLPVISVVRNLGNGVLLGDIDLSILEQTVKNVNYPGSVTAIIDSDGYALASNSTVLRRGVNLSDIGMSNVKTGMLSGRANTTAYTVAGVDKLAFTREITLVNGKRWYLFIGVDKSVAYAEVDEAFESAIVVSAIMLAIGLFLTITVLNIVYRPIVSLKEVVMDLSKGNGDLTRRLPVESNDDLGDISAGINAFITNLQTLMLEIDNSSQHISESVGKLEQQTVSNNQVLDAHSIETDQIAAAVEEMSATANDVASNAEEASQFTDAMNKQVNISKLTVTSTTSTVSKLVENVESSSKSIQDIEKNTQAITKVLNVIGEIAEQTNLLALNAAIEAARAGEQGRGFAVVADEVRALAARTQVSTAEIKETLDALTAGSSSAILAMDMTQETCQEAAKNTYTVAENLDHIASSVTKINDLNTQIATAAEEQSSVSHEVTRNMTAIREMAQELAINGQATAQESVNVAVANEQLKSIVAQFKLK</sequence>
<feature type="domain" description="Methyl-accepting transducer" evidence="6">
    <location>
        <begin position="363"/>
        <end position="599"/>
    </location>
</feature>
<dbReference type="SUPFAM" id="SSF58104">
    <property type="entry name" value="Methyl-accepting chemotaxis protein (MCP) signaling domain"/>
    <property type="match status" value="1"/>
</dbReference>
<dbReference type="SUPFAM" id="SSF103190">
    <property type="entry name" value="Sensory domain-like"/>
    <property type="match status" value="1"/>
</dbReference>
<dbReference type="SMART" id="SM00304">
    <property type="entry name" value="HAMP"/>
    <property type="match status" value="1"/>
</dbReference>
<dbReference type="CDD" id="cd11386">
    <property type="entry name" value="MCP_signal"/>
    <property type="match status" value="1"/>
</dbReference>
<dbReference type="OrthoDB" id="2489132at2"/>
<proteinExistence type="inferred from homology"/>
<evidence type="ECO:0000256" key="2">
    <source>
        <dbReference type="ARBA" id="ARBA00023224"/>
    </source>
</evidence>
<dbReference type="InterPro" id="IPR004090">
    <property type="entry name" value="Chemotax_Me-accpt_rcpt"/>
</dbReference>
<dbReference type="InterPro" id="IPR003660">
    <property type="entry name" value="HAMP_dom"/>
</dbReference>
<comment type="subcellular location">
    <subcellularLocation>
        <location evidence="1">Membrane</location>
    </subcellularLocation>
</comment>
<evidence type="ECO:0000313" key="9">
    <source>
        <dbReference type="Proteomes" id="UP000250163"/>
    </source>
</evidence>
<dbReference type="FunFam" id="1.10.287.950:FF:000001">
    <property type="entry name" value="Methyl-accepting chemotaxis sensory transducer"/>
    <property type="match status" value="1"/>
</dbReference>
<gene>
    <name evidence="8" type="ORF">MORIYA_1796</name>
</gene>
<keyword evidence="5" id="KW-1133">Transmembrane helix</keyword>
<dbReference type="KEGG" id="mya:MORIYA_1796"/>
<name>A0A330LMQ1_9GAMM</name>
<dbReference type="InterPro" id="IPR029151">
    <property type="entry name" value="Sensor-like_sf"/>
</dbReference>
<evidence type="ECO:0000313" key="8">
    <source>
        <dbReference type="EMBL" id="SQD78274.1"/>
    </source>
</evidence>
<dbReference type="AlphaFoldDB" id="A0A330LMQ1"/>
<dbReference type="GO" id="GO:0007165">
    <property type="term" value="P:signal transduction"/>
    <property type="evidence" value="ECO:0007669"/>
    <property type="project" value="UniProtKB-KW"/>
</dbReference>
<keyword evidence="5" id="KW-0812">Transmembrane</keyword>
<keyword evidence="2 4" id="KW-0807">Transducer</keyword>
<evidence type="ECO:0000259" key="6">
    <source>
        <dbReference type="PROSITE" id="PS50111"/>
    </source>
</evidence>
<feature type="transmembrane region" description="Helical" evidence="5">
    <location>
        <begin position="284"/>
        <end position="307"/>
    </location>
</feature>
<dbReference type="EMBL" id="LS483250">
    <property type="protein sequence ID" value="SQD78274.1"/>
    <property type="molecule type" value="Genomic_DNA"/>
</dbReference>
<dbReference type="PROSITE" id="PS50111">
    <property type="entry name" value="CHEMOTAXIS_TRANSDUC_2"/>
    <property type="match status" value="1"/>
</dbReference>
<evidence type="ECO:0000256" key="5">
    <source>
        <dbReference type="SAM" id="Phobius"/>
    </source>
</evidence>
<evidence type="ECO:0000256" key="4">
    <source>
        <dbReference type="PROSITE-ProRule" id="PRU00284"/>
    </source>
</evidence>
<evidence type="ECO:0000259" key="7">
    <source>
        <dbReference type="PROSITE" id="PS50885"/>
    </source>
</evidence>
<keyword evidence="5" id="KW-0472">Membrane</keyword>
<dbReference type="Proteomes" id="UP000250163">
    <property type="component" value="Chromosome MORIYA"/>
</dbReference>
<evidence type="ECO:0000256" key="1">
    <source>
        <dbReference type="ARBA" id="ARBA00004370"/>
    </source>
</evidence>
<dbReference type="PANTHER" id="PTHR32089:SF55">
    <property type="entry name" value="METHYL ACCEPTING SENSORY TRANSDUCER WITH CACHE_2 SMALL MOLECULE BINDING DOMAIN"/>
    <property type="match status" value="1"/>
</dbReference>
<organism evidence="8 9">
    <name type="scientific">Moritella yayanosii</name>
    <dbReference type="NCBI Taxonomy" id="69539"/>
    <lineage>
        <taxon>Bacteria</taxon>
        <taxon>Pseudomonadati</taxon>
        <taxon>Pseudomonadota</taxon>
        <taxon>Gammaproteobacteria</taxon>
        <taxon>Alteromonadales</taxon>
        <taxon>Moritellaceae</taxon>
        <taxon>Moritella</taxon>
    </lineage>
</organism>
<dbReference type="PROSITE" id="PS50885">
    <property type="entry name" value="HAMP"/>
    <property type="match status" value="1"/>
</dbReference>
<comment type="similarity">
    <text evidence="3">Belongs to the methyl-accepting chemotaxis (MCP) protein family.</text>
</comment>
<dbReference type="InterPro" id="IPR004089">
    <property type="entry name" value="MCPsignal_dom"/>
</dbReference>
<evidence type="ECO:0000256" key="3">
    <source>
        <dbReference type="ARBA" id="ARBA00029447"/>
    </source>
</evidence>
<dbReference type="GO" id="GO:0006935">
    <property type="term" value="P:chemotaxis"/>
    <property type="evidence" value="ECO:0007669"/>
    <property type="project" value="InterPro"/>
</dbReference>
<protein>
    <submittedName>
        <fullName evidence="8">Methyl-accepting chemotaxis protein</fullName>
    </submittedName>
</protein>
<dbReference type="CDD" id="cd18773">
    <property type="entry name" value="PDC1_HK_sensor"/>
    <property type="match status" value="1"/>
</dbReference>
<accession>A0A330LMQ1</accession>
<dbReference type="PRINTS" id="PR00260">
    <property type="entry name" value="CHEMTRNSDUCR"/>
</dbReference>
<feature type="domain" description="HAMP" evidence="7">
    <location>
        <begin position="308"/>
        <end position="358"/>
    </location>
</feature>